<dbReference type="InterPro" id="IPR010945">
    <property type="entry name" value="Malate_DH_type2"/>
</dbReference>
<feature type="compositionally biased region" description="Polar residues" evidence="4">
    <location>
        <begin position="551"/>
        <end position="564"/>
    </location>
</feature>
<dbReference type="GO" id="GO:0006108">
    <property type="term" value="P:malate metabolic process"/>
    <property type="evidence" value="ECO:0007669"/>
    <property type="project" value="InterPro"/>
</dbReference>
<dbReference type="FunFam" id="3.40.50.720:FF:000144">
    <property type="entry name" value="Malate dehydrogenase [NADP]"/>
    <property type="match status" value="1"/>
</dbReference>
<dbReference type="InterPro" id="IPR001236">
    <property type="entry name" value="Lactate/malate_DH_N"/>
</dbReference>
<dbReference type="Gene3D" id="3.40.50.720">
    <property type="entry name" value="NAD(P)-binding Rossmann-like Domain"/>
    <property type="match status" value="1"/>
</dbReference>
<gene>
    <name evidence="5" type="ORF">OFUS_LOCUS1749</name>
</gene>
<dbReference type="GO" id="GO:0016615">
    <property type="term" value="F:malate dehydrogenase activity"/>
    <property type="evidence" value="ECO:0007669"/>
    <property type="project" value="InterPro"/>
</dbReference>
<dbReference type="PANTHER" id="PTHR23382">
    <property type="entry name" value="MALATE DEHYDROGENASE"/>
    <property type="match status" value="1"/>
</dbReference>
<reference evidence="5" key="1">
    <citation type="submission" date="2022-03" db="EMBL/GenBank/DDBJ databases">
        <authorList>
            <person name="Martin C."/>
        </authorList>
    </citation>
    <scope>NUCLEOTIDE SEQUENCE</scope>
</reference>
<dbReference type="Pfam" id="PF02866">
    <property type="entry name" value="Ldh_1_C"/>
    <property type="match status" value="1"/>
</dbReference>
<comment type="similarity">
    <text evidence="1">Belongs to the LDH/MDH superfamily. MDH type 2 family.</text>
</comment>
<evidence type="ECO:0000256" key="3">
    <source>
        <dbReference type="ARBA" id="ARBA00023002"/>
    </source>
</evidence>
<feature type="non-terminal residue" evidence="5">
    <location>
        <position position="571"/>
    </location>
</feature>
<dbReference type="GO" id="GO:0016616">
    <property type="term" value="F:oxidoreductase activity, acting on the CH-OH group of donors, NAD or NADP as acceptor"/>
    <property type="evidence" value="ECO:0007669"/>
    <property type="project" value="InterPro"/>
</dbReference>
<dbReference type="SUPFAM" id="SSF56327">
    <property type="entry name" value="LDH C-terminal domain-like"/>
    <property type="match status" value="1"/>
</dbReference>
<dbReference type="InterPro" id="IPR015955">
    <property type="entry name" value="Lactate_DH/Glyco_Ohase_4_C"/>
</dbReference>
<dbReference type="InterPro" id="IPR022383">
    <property type="entry name" value="Lactate/malate_DH_C"/>
</dbReference>
<dbReference type="InterPro" id="IPR036291">
    <property type="entry name" value="NAD(P)-bd_dom_sf"/>
</dbReference>
<name>A0A8J1UBN5_OWEFU</name>
<dbReference type="Pfam" id="PF00056">
    <property type="entry name" value="Ldh_1_N"/>
    <property type="match status" value="1"/>
</dbReference>
<dbReference type="AlphaFoldDB" id="A0A8J1UBN5"/>
<dbReference type="OrthoDB" id="1510206at2759"/>
<dbReference type="EMBL" id="CAIIXF020000001">
    <property type="protein sequence ID" value="CAH1774249.1"/>
    <property type="molecule type" value="Genomic_DNA"/>
</dbReference>
<keyword evidence="3" id="KW-0560">Oxidoreductase</keyword>
<feature type="compositionally biased region" description="Pro residues" evidence="4">
    <location>
        <begin position="467"/>
        <end position="477"/>
    </location>
</feature>
<evidence type="ECO:0000313" key="5">
    <source>
        <dbReference type="EMBL" id="CAH1774249.1"/>
    </source>
</evidence>
<feature type="region of interest" description="Disordered" evidence="4">
    <location>
        <begin position="467"/>
        <end position="571"/>
    </location>
</feature>
<evidence type="ECO:0000256" key="2">
    <source>
        <dbReference type="ARBA" id="ARBA00019899"/>
    </source>
</evidence>
<comment type="caution">
    <text evidence="5">The sequence shown here is derived from an EMBL/GenBank/DDBJ whole genome shotgun (WGS) entry which is preliminary data.</text>
</comment>
<evidence type="ECO:0000256" key="1">
    <source>
        <dbReference type="ARBA" id="ARBA00009613"/>
    </source>
</evidence>
<keyword evidence="6" id="KW-1185">Reference proteome</keyword>
<evidence type="ECO:0000313" key="6">
    <source>
        <dbReference type="Proteomes" id="UP000749559"/>
    </source>
</evidence>
<dbReference type="SUPFAM" id="SSF51735">
    <property type="entry name" value="NAD(P)-binding Rossmann-fold domains"/>
    <property type="match status" value="1"/>
</dbReference>
<proteinExistence type="inferred from homology"/>
<dbReference type="Proteomes" id="UP000749559">
    <property type="component" value="Unassembled WGS sequence"/>
</dbReference>
<feature type="compositionally biased region" description="Polar residues" evidence="4">
    <location>
        <begin position="516"/>
        <end position="530"/>
    </location>
</feature>
<sequence length="571" mass="64146">VNKMAKFVIAGSSNCPYYARAELLADKLERNLDDFKLHKIVKQPGDWQTWLDNTCKQHGWMHRKSPIVWRELVDRGGKGTLIGDVNDFQEYANGYYGILSDMTSDDMKKVSDENMKYKNELDEEDRQFKSLSKPLEICITNASSHICYNMLDAIARGDVFGSDIEVNLRLYDNEEQMEYLKGVEMEAMDLAHTLLRNITSMSDSRKAFTNCSAIIILDDFSQKSEEEFDVWIKRCLRNITNYAEAINEVAKRDVKVLISGNGPVNFNAYMMIQYMPNIPRQNVVALPRLVENHAKAILAERLEVNSNGVVNVTIWGDSNGTYYCDLTKTRIHGYDGAIWGPPSFSVDCAEMVHDDKWLEKEFVELLKTRQENVETMLQHGGHFSQAAAIVSAMTQWWNGSPPGQTFSLGVYSEGWYGVPEGLVCSFPVAMSPKGYWNVVQDIDIGETTKNKLTEIIKDLQKQVEVIYPPPYVPPPTPTESEKAAESAASASAETIKDTSDKSKTESQPEGEDSDKALTSDSEGITSLTDTSDTETRPSLAKIEEDREGETTAYSNIVTDNTEQSTESDTES</sequence>
<dbReference type="Gene3D" id="3.90.110.10">
    <property type="entry name" value="Lactate dehydrogenase/glycoside hydrolase, family 4, C-terminal"/>
    <property type="match status" value="1"/>
</dbReference>
<protein>
    <recommendedName>
        <fullName evidence="2">Malate dehydrogenase, cytoplasmic</fullName>
    </recommendedName>
</protein>
<organism evidence="5 6">
    <name type="scientific">Owenia fusiformis</name>
    <name type="common">Polychaete worm</name>
    <dbReference type="NCBI Taxonomy" id="6347"/>
    <lineage>
        <taxon>Eukaryota</taxon>
        <taxon>Metazoa</taxon>
        <taxon>Spiralia</taxon>
        <taxon>Lophotrochozoa</taxon>
        <taxon>Annelida</taxon>
        <taxon>Polychaeta</taxon>
        <taxon>Sedentaria</taxon>
        <taxon>Canalipalpata</taxon>
        <taxon>Sabellida</taxon>
        <taxon>Oweniida</taxon>
        <taxon>Oweniidae</taxon>
        <taxon>Owenia</taxon>
    </lineage>
</organism>
<feature type="compositionally biased region" description="Basic and acidic residues" evidence="4">
    <location>
        <begin position="494"/>
        <end position="506"/>
    </location>
</feature>
<evidence type="ECO:0000256" key="4">
    <source>
        <dbReference type="SAM" id="MobiDB-lite"/>
    </source>
</evidence>
<accession>A0A8J1UBN5</accession>